<keyword evidence="5 9" id="KW-0560">Oxidoreductase</keyword>
<dbReference type="InterPro" id="IPR017972">
    <property type="entry name" value="Cyt_P450_CS"/>
</dbReference>
<dbReference type="GO" id="GO:0005506">
    <property type="term" value="F:iron ion binding"/>
    <property type="evidence" value="ECO:0007669"/>
    <property type="project" value="InterPro"/>
</dbReference>
<evidence type="ECO:0000256" key="8">
    <source>
        <dbReference type="PIRSR" id="PIRSR602402-1"/>
    </source>
</evidence>
<evidence type="ECO:0000256" key="4">
    <source>
        <dbReference type="ARBA" id="ARBA00022723"/>
    </source>
</evidence>
<comment type="caution">
    <text evidence="10">The sequence shown here is derived from an EMBL/GenBank/DDBJ whole genome shotgun (WGS) entry which is preliminary data.</text>
</comment>
<dbReference type="GO" id="GO:0020037">
    <property type="term" value="F:heme binding"/>
    <property type="evidence" value="ECO:0007669"/>
    <property type="project" value="InterPro"/>
</dbReference>
<dbReference type="InterPro" id="IPR036396">
    <property type="entry name" value="Cyt_P450_sf"/>
</dbReference>
<feature type="binding site" description="axial binding residue" evidence="8">
    <location>
        <position position="458"/>
    </location>
    <ligand>
        <name>heme</name>
        <dbReference type="ChEBI" id="CHEBI:30413"/>
    </ligand>
    <ligandPart>
        <name>Fe</name>
        <dbReference type="ChEBI" id="CHEBI:18248"/>
    </ligandPart>
</feature>
<dbReference type="SUPFAM" id="SSF48264">
    <property type="entry name" value="Cytochrome P450"/>
    <property type="match status" value="1"/>
</dbReference>
<evidence type="ECO:0000256" key="1">
    <source>
        <dbReference type="ARBA" id="ARBA00001971"/>
    </source>
</evidence>
<reference evidence="10" key="1">
    <citation type="submission" date="2022-12" db="EMBL/GenBank/DDBJ databases">
        <authorList>
            <person name="Brejova B."/>
        </authorList>
    </citation>
    <scope>NUCLEOTIDE SEQUENCE</scope>
</reference>
<accession>A0A9W4XC95</accession>
<dbReference type="OrthoDB" id="1470350at2759"/>
<dbReference type="PANTHER" id="PTHR24287:SF1">
    <property type="entry name" value="P450, PUTATIVE (EUROFUNG)-RELATED"/>
    <property type="match status" value="1"/>
</dbReference>
<dbReference type="EMBL" id="CANTUO010000006">
    <property type="protein sequence ID" value="CAI5760339.1"/>
    <property type="molecule type" value="Genomic_DNA"/>
</dbReference>
<dbReference type="PRINTS" id="PR00464">
    <property type="entry name" value="EP450II"/>
</dbReference>
<gene>
    <name evidence="10" type="ORF">CANVERA_P4849</name>
</gene>
<dbReference type="PROSITE" id="PS00086">
    <property type="entry name" value="CYTOCHROME_P450"/>
    <property type="match status" value="1"/>
</dbReference>
<keyword evidence="6 8" id="KW-0408">Iron</keyword>
<evidence type="ECO:0000256" key="5">
    <source>
        <dbReference type="ARBA" id="ARBA00023002"/>
    </source>
</evidence>
<comment type="similarity">
    <text evidence="2 9">Belongs to the cytochrome P450 family.</text>
</comment>
<evidence type="ECO:0000256" key="2">
    <source>
        <dbReference type="ARBA" id="ARBA00010617"/>
    </source>
</evidence>
<dbReference type="Pfam" id="PF00067">
    <property type="entry name" value="p450"/>
    <property type="match status" value="1"/>
</dbReference>
<dbReference type="PRINTS" id="PR01239">
    <property type="entry name" value="EP450IICYP52"/>
</dbReference>
<dbReference type="PRINTS" id="PR00385">
    <property type="entry name" value="P450"/>
</dbReference>
<evidence type="ECO:0000313" key="10">
    <source>
        <dbReference type="EMBL" id="CAI5760339.1"/>
    </source>
</evidence>
<dbReference type="InterPro" id="IPR047146">
    <property type="entry name" value="Cyt_P450_E_CYP52_fungi"/>
</dbReference>
<dbReference type="InterPro" id="IPR002402">
    <property type="entry name" value="Cyt_P450_E_grp-II"/>
</dbReference>
<dbReference type="GO" id="GO:0016712">
    <property type="term" value="F:oxidoreductase activity, acting on paired donors, with incorporation or reduction of molecular oxygen, reduced flavin or flavoprotein as one donor, and incorporation of one atom of oxygen"/>
    <property type="evidence" value="ECO:0007669"/>
    <property type="project" value="InterPro"/>
</dbReference>
<keyword evidence="7 9" id="KW-0503">Monooxygenase</keyword>
<dbReference type="AlphaFoldDB" id="A0A9W4XC95"/>
<name>A0A9W4XC95_9ASCO</name>
<evidence type="ECO:0000256" key="7">
    <source>
        <dbReference type="ARBA" id="ARBA00023033"/>
    </source>
</evidence>
<keyword evidence="3 8" id="KW-0349">Heme</keyword>
<organism evidence="10 11">
    <name type="scientific">Candida verbasci</name>
    <dbReference type="NCBI Taxonomy" id="1227364"/>
    <lineage>
        <taxon>Eukaryota</taxon>
        <taxon>Fungi</taxon>
        <taxon>Dikarya</taxon>
        <taxon>Ascomycota</taxon>
        <taxon>Saccharomycotina</taxon>
        <taxon>Pichiomycetes</taxon>
        <taxon>Debaryomycetaceae</taxon>
        <taxon>Candida/Lodderomyces clade</taxon>
        <taxon>Candida</taxon>
    </lineage>
</organism>
<dbReference type="PANTHER" id="PTHR24287">
    <property type="entry name" value="P450, PUTATIVE (EUROFUNG)-RELATED"/>
    <property type="match status" value="1"/>
</dbReference>
<keyword evidence="11" id="KW-1185">Reference proteome</keyword>
<protein>
    <recommendedName>
        <fullName evidence="12">Cytochrome P450</fullName>
    </recommendedName>
</protein>
<dbReference type="CDD" id="cd11063">
    <property type="entry name" value="CYP52"/>
    <property type="match status" value="1"/>
</dbReference>
<evidence type="ECO:0000313" key="11">
    <source>
        <dbReference type="Proteomes" id="UP001152885"/>
    </source>
</evidence>
<sequence>MFSVILIPLCLLVVIINYVFNYYQRSKLISKYKCKPITQLPTKTILGKLGIDALFNQEKTKKSGTFHEDLYSTFKSLKTTTFQNTLLFQNQVMTIEPENIRLCTSSAHFNDWNIGWRSLAFEPLLGNGIFSSESGPKWKHSRMMLRPIFAKEHLKQITEMEQYTQSIIKIIKLKNGVSFDLQQLFNNFTIDYATNFLFGESCDSLKDLLGEISTSTIDKDLKNSFAEAFNVSQDYLTKRASLGPFMFLCNDSKFKEANKIQHEFVSYYVNKAINLSEKELIDDSKSYTFLYQLAKQTNDPQVLQDELLNILLAGRNTTASLLSFLFFELAHNPKIFQKLKSEILKYYPDVNSITFESLQSCQYLKFVINETLRYNPSVPISTRTASKLTILPKGGGSDNESPILIEKGTRIVFPLFVSNRNEKYFGERTNEFIPERWENLPANGGIAFMPFSTGPRLCLGQQFALIETSYLTIRFLQEFNQLEIVDDVYPPLKTANASMRLLDGCNVIFT</sequence>
<dbReference type="Proteomes" id="UP001152885">
    <property type="component" value="Unassembled WGS sequence"/>
</dbReference>
<evidence type="ECO:0008006" key="12">
    <source>
        <dbReference type="Google" id="ProtNLM"/>
    </source>
</evidence>
<dbReference type="InterPro" id="IPR001128">
    <property type="entry name" value="Cyt_P450"/>
</dbReference>
<evidence type="ECO:0000256" key="9">
    <source>
        <dbReference type="RuleBase" id="RU000461"/>
    </source>
</evidence>
<keyword evidence="4 8" id="KW-0479">Metal-binding</keyword>
<comment type="cofactor">
    <cofactor evidence="1 8">
        <name>heme</name>
        <dbReference type="ChEBI" id="CHEBI:30413"/>
    </cofactor>
</comment>
<dbReference type="InterPro" id="IPR002974">
    <property type="entry name" value="Cyt_P450_E_CYP52_ascomycetes"/>
</dbReference>
<dbReference type="Gene3D" id="1.10.630.10">
    <property type="entry name" value="Cytochrome P450"/>
    <property type="match status" value="1"/>
</dbReference>
<evidence type="ECO:0000256" key="3">
    <source>
        <dbReference type="ARBA" id="ARBA00022617"/>
    </source>
</evidence>
<proteinExistence type="inferred from homology"/>
<evidence type="ECO:0000256" key="6">
    <source>
        <dbReference type="ARBA" id="ARBA00023004"/>
    </source>
</evidence>